<dbReference type="OrthoDB" id="2590876at2759"/>
<evidence type="ECO:0000256" key="2">
    <source>
        <dbReference type="SAM" id="Phobius"/>
    </source>
</evidence>
<sequence length="271" mass="30332">MESMDTIYETAGRDKWLVAFERIVFGIDSVLWHCHEEWIIILPVALILAYLSYTLQISSTFPYFTHLPLYDTASSGNRCPGALPLPLHKTDRGPRSAAPPPFASDFTFCPMSIQSPLWRCNTPSHVPARPSPLRKSFTQNDSVPPQRVVASRKTSYFSPLAPFFSEEIAPTSSAILQSSNPCLNMTNTITNTESTCDFNLPFANAGTSSASDLSSRPRCRRPPKKAKSMDNFRTTLFPVLESDDVQQDGSIWGLPKEQQRLQGSRRRWSAL</sequence>
<dbReference type="AlphaFoldDB" id="A0A8H3YGL4"/>
<protein>
    <submittedName>
        <fullName evidence="3">Uncharacterized protein</fullName>
    </submittedName>
</protein>
<evidence type="ECO:0000313" key="3">
    <source>
        <dbReference type="EMBL" id="GHJ87342.1"/>
    </source>
</evidence>
<feature type="compositionally biased region" description="Basic residues" evidence="1">
    <location>
        <begin position="217"/>
        <end position="226"/>
    </location>
</feature>
<reference evidence="3" key="1">
    <citation type="submission" date="2020-07" db="EMBL/GenBank/DDBJ databases">
        <title>Draft Genome Sequence of a Deep-Sea Yeast, Naganishia (Cryptococcus) liquefaciens strain N6.</title>
        <authorList>
            <person name="Han Y.W."/>
            <person name="Kajitani R."/>
            <person name="Morimoto H."/>
            <person name="Parhat M."/>
            <person name="Tsubouchi H."/>
            <person name="Bakenova O."/>
            <person name="Ogata M."/>
            <person name="Argunhan B."/>
            <person name="Aoki R."/>
            <person name="Kajiwara S."/>
            <person name="Itoh T."/>
            <person name="Iwasaki H."/>
        </authorList>
    </citation>
    <scope>NUCLEOTIDE SEQUENCE</scope>
    <source>
        <strain evidence="3">N6</strain>
    </source>
</reference>
<dbReference type="Proteomes" id="UP000620104">
    <property type="component" value="Unassembled WGS sequence"/>
</dbReference>
<comment type="caution">
    <text evidence="3">The sequence shown here is derived from an EMBL/GenBank/DDBJ whole genome shotgun (WGS) entry which is preliminary data.</text>
</comment>
<dbReference type="EMBL" id="BLZA01000021">
    <property type="protein sequence ID" value="GHJ87342.1"/>
    <property type="molecule type" value="Genomic_DNA"/>
</dbReference>
<organism evidence="3 4">
    <name type="scientific">Naganishia liquefaciens</name>
    <dbReference type="NCBI Taxonomy" id="104408"/>
    <lineage>
        <taxon>Eukaryota</taxon>
        <taxon>Fungi</taxon>
        <taxon>Dikarya</taxon>
        <taxon>Basidiomycota</taxon>
        <taxon>Agaricomycotina</taxon>
        <taxon>Tremellomycetes</taxon>
        <taxon>Filobasidiales</taxon>
        <taxon>Filobasidiaceae</taxon>
        <taxon>Naganishia</taxon>
    </lineage>
</organism>
<keyword evidence="2" id="KW-0812">Transmembrane</keyword>
<name>A0A8H3YGL4_9TREE</name>
<proteinExistence type="predicted"/>
<keyword evidence="2" id="KW-1133">Transmembrane helix</keyword>
<accession>A0A8H3YGL4</accession>
<keyword evidence="2" id="KW-0472">Membrane</keyword>
<evidence type="ECO:0000313" key="4">
    <source>
        <dbReference type="Proteomes" id="UP000620104"/>
    </source>
</evidence>
<gene>
    <name evidence="3" type="ORF">NliqN6_3744</name>
</gene>
<feature type="region of interest" description="Disordered" evidence="1">
    <location>
        <begin position="207"/>
        <end position="227"/>
    </location>
</feature>
<evidence type="ECO:0000256" key="1">
    <source>
        <dbReference type="SAM" id="MobiDB-lite"/>
    </source>
</evidence>
<keyword evidence="4" id="KW-1185">Reference proteome</keyword>
<feature type="transmembrane region" description="Helical" evidence="2">
    <location>
        <begin position="38"/>
        <end position="55"/>
    </location>
</feature>